<keyword evidence="4" id="KW-0804">Transcription</keyword>
<dbReference type="EMBL" id="JACCKB010000029">
    <property type="protein sequence ID" value="NYZ67768.1"/>
    <property type="molecule type" value="Genomic_DNA"/>
</dbReference>
<dbReference type="InterPro" id="IPR000847">
    <property type="entry name" value="LysR_HTH_N"/>
</dbReference>
<dbReference type="SUPFAM" id="SSF46785">
    <property type="entry name" value="Winged helix' DNA-binding domain"/>
    <property type="match status" value="1"/>
</dbReference>
<organism evidence="6 7">
    <name type="scientific">Spartinivicinus marinus</name>
    <dbReference type="NCBI Taxonomy" id="2994442"/>
    <lineage>
        <taxon>Bacteria</taxon>
        <taxon>Pseudomonadati</taxon>
        <taxon>Pseudomonadota</taxon>
        <taxon>Gammaproteobacteria</taxon>
        <taxon>Oceanospirillales</taxon>
        <taxon>Zooshikellaceae</taxon>
        <taxon>Spartinivicinus</taxon>
    </lineage>
</organism>
<dbReference type="RefSeq" id="WP_180569787.1">
    <property type="nucleotide sequence ID" value="NZ_JACCKB010000029.1"/>
</dbReference>
<evidence type="ECO:0000256" key="4">
    <source>
        <dbReference type="ARBA" id="ARBA00023163"/>
    </source>
</evidence>
<reference evidence="6 7" key="1">
    <citation type="submission" date="2020-07" db="EMBL/GenBank/DDBJ databases">
        <title>Endozoicomonas sp. nov., isolated from sediment.</title>
        <authorList>
            <person name="Gu T."/>
        </authorList>
    </citation>
    <scope>NUCLEOTIDE SEQUENCE [LARGE SCALE GENOMIC DNA]</scope>
    <source>
        <strain evidence="6 7">SM1973</strain>
    </source>
</reference>
<keyword evidence="2" id="KW-0805">Transcription regulation</keyword>
<dbReference type="Proteomes" id="UP000569732">
    <property type="component" value="Unassembled WGS sequence"/>
</dbReference>
<evidence type="ECO:0000256" key="3">
    <source>
        <dbReference type="ARBA" id="ARBA00023125"/>
    </source>
</evidence>
<dbReference type="PROSITE" id="PS50931">
    <property type="entry name" value="HTH_LYSR"/>
    <property type="match status" value="1"/>
</dbReference>
<dbReference type="PANTHER" id="PTHR30346:SF0">
    <property type="entry name" value="HCA OPERON TRANSCRIPTIONAL ACTIVATOR HCAR"/>
    <property type="match status" value="1"/>
</dbReference>
<dbReference type="Pfam" id="PF00126">
    <property type="entry name" value="HTH_1"/>
    <property type="match status" value="1"/>
</dbReference>
<evidence type="ECO:0000259" key="5">
    <source>
        <dbReference type="PROSITE" id="PS50931"/>
    </source>
</evidence>
<keyword evidence="3" id="KW-0238">DNA-binding</keyword>
<evidence type="ECO:0000256" key="2">
    <source>
        <dbReference type="ARBA" id="ARBA00023015"/>
    </source>
</evidence>
<dbReference type="GO" id="GO:0032993">
    <property type="term" value="C:protein-DNA complex"/>
    <property type="evidence" value="ECO:0007669"/>
    <property type="project" value="TreeGrafter"/>
</dbReference>
<dbReference type="InterPro" id="IPR036388">
    <property type="entry name" value="WH-like_DNA-bd_sf"/>
</dbReference>
<dbReference type="FunFam" id="1.10.10.10:FF:000001">
    <property type="entry name" value="LysR family transcriptional regulator"/>
    <property type="match status" value="1"/>
</dbReference>
<dbReference type="PRINTS" id="PR00039">
    <property type="entry name" value="HTHLYSR"/>
</dbReference>
<dbReference type="Pfam" id="PF03466">
    <property type="entry name" value="LysR_substrate"/>
    <property type="match status" value="1"/>
</dbReference>
<evidence type="ECO:0000256" key="1">
    <source>
        <dbReference type="ARBA" id="ARBA00009437"/>
    </source>
</evidence>
<dbReference type="CDD" id="cd05466">
    <property type="entry name" value="PBP2_LTTR_substrate"/>
    <property type="match status" value="1"/>
</dbReference>
<dbReference type="GO" id="GO:0003677">
    <property type="term" value="F:DNA binding"/>
    <property type="evidence" value="ECO:0007669"/>
    <property type="project" value="UniProtKB-KW"/>
</dbReference>
<accession>A0A853IAV0</accession>
<gene>
    <name evidence="6" type="ORF">H0A36_17280</name>
</gene>
<name>A0A853IAV0_9GAMM</name>
<comment type="similarity">
    <text evidence="1">Belongs to the LysR transcriptional regulatory family.</text>
</comment>
<dbReference type="InterPro" id="IPR005119">
    <property type="entry name" value="LysR_subst-bd"/>
</dbReference>
<sequence>MKPTFDDLNYFLEVANTKNLSRAAERQGITQPSISAAMKRLELSFGTALLIRSRNGVQLTKAGVELQTLSKKFMSDWDQLKSSVIRASTEMGGSFTIGCHPSVALYTLPTIVPKLKAKYPLLTLNFVHDLSRKITEQVISHEIDFGLVINPVRHPDLVIQRLFFDEVTIWGNRDIISIQNVLDKNFTLYCDPNLKQTKELLKKIPHLFKIEFSNSLEVIAALVANGAGLGILPKRVAKVSHKPLRKLDDVNATVIDELCLVYRADAQSNAISQKLRHEIRMILSEH</sequence>
<feature type="domain" description="HTH lysR-type" evidence="5">
    <location>
        <begin position="3"/>
        <end position="60"/>
    </location>
</feature>
<keyword evidence="7" id="KW-1185">Reference proteome</keyword>
<dbReference type="Gene3D" id="3.40.190.290">
    <property type="match status" value="1"/>
</dbReference>
<protein>
    <submittedName>
        <fullName evidence="6">LysR family transcriptional regulator</fullName>
    </submittedName>
</protein>
<dbReference type="Gene3D" id="1.10.10.10">
    <property type="entry name" value="Winged helix-like DNA-binding domain superfamily/Winged helix DNA-binding domain"/>
    <property type="match status" value="1"/>
</dbReference>
<dbReference type="InterPro" id="IPR036390">
    <property type="entry name" value="WH_DNA-bd_sf"/>
</dbReference>
<dbReference type="PANTHER" id="PTHR30346">
    <property type="entry name" value="TRANSCRIPTIONAL DUAL REGULATOR HCAR-RELATED"/>
    <property type="match status" value="1"/>
</dbReference>
<dbReference type="SUPFAM" id="SSF53850">
    <property type="entry name" value="Periplasmic binding protein-like II"/>
    <property type="match status" value="1"/>
</dbReference>
<comment type="caution">
    <text evidence="6">The sequence shown here is derived from an EMBL/GenBank/DDBJ whole genome shotgun (WGS) entry which is preliminary data.</text>
</comment>
<evidence type="ECO:0000313" key="7">
    <source>
        <dbReference type="Proteomes" id="UP000569732"/>
    </source>
</evidence>
<dbReference type="GO" id="GO:0003700">
    <property type="term" value="F:DNA-binding transcription factor activity"/>
    <property type="evidence" value="ECO:0007669"/>
    <property type="project" value="InterPro"/>
</dbReference>
<evidence type="ECO:0000313" key="6">
    <source>
        <dbReference type="EMBL" id="NYZ67768.1"/>
    </source>
</evidence>
<dbReference type="AlphaFoldDB" id="A0A853IAV0"/>
<proteinExistence type="inferred from homology"/>